<dbReference type="PROSITE" id="PS00109">
    <property type="entry name" value="PROTEIN_KINASE_TYR"/>
    <property type="match status" value="1"/>
</dbReference>
<dbReference type="PANTHER" id="PTHR24416:SF566">
    <property type="entry name" value="EPIDERMAL GROWTH FACTOR RECEPTOR"/>
    <property type="match status" value="1"/>
</dbReference>
<keyword evidence="5 17" id="KW-0812">Transmembrane</keyword>
<dbReference type="PROSITE" id="PS50011">
    <property type="entry name" value="PROTEIN_KINASE_DOM"/>
    <property type="match status" value="1"/>
</dbReference>
<dbReference type="Gene3D" id="3.80.20.20">
    <property type="entry name" value="Receptor L-domain"/>
    <property type="match status" value="2"/>
</dbReference>
<dbReference type="Proteomes" id="UP000015101">
    <property type="component" value="Unassembled WGS sequence"/>
</dbReference>
<dbReference type="Gene3D" id="2.10.220.10">
    <property type="entry name" value="Hormone Receptor, Insulin-like Growth Factor Receptor 1, Chain A, domain 2"/>
    <property type="match status" value="3"/>
</dbReference>
<dbReference type="GO" id="GO:0005524">
    <property type="term" value="F:ATP binding"/>
    <property type="evidence" value="ECO:0007669"/>
    <property type="project" value="UniProtKB-UniRule"/>
</dbReference>
<dbReference type="GeneID" id="20211772"/>
<evidence type="ECO:0000256" key="5">
    <source>
        <dbReference type="ARBA" id="ARBA00022692"/>
    </source>
</evidence>
<evidence type="ECO:0000313" key="19">
    <source>
        <dbReference type="EMBL" id="ESO07613.1"/>
    </source>
</evidence>
<dbReference type="CTD" id="20211772"/>
<feature type="transmembrane region" description="Helical" evidence="17">
    <location>
        <begin position="970"/>
        <end position="992"/>
    </location>
</feature>
<evidence type="ECO:0000256" key="15">
    <source>
        <dbReference type="PROSITE-ProRule" id="PRU10141"/>
    </source>
</evidence>
<gene>
    <name evidence="20" type="primary">20211772</name>
    <name evidence="19" type="ORF">HELRODRAFT_190996</name>
</gene>
<evidence type="ECO:0000256" key="4">
    <source>
        <dbReference type="ARBA" id="ARBA00022679"/>
    </source>
</evidence>
<dbReference type="SMART" id="SM00219">
    <property type="entry name" value="TyrKc"/>
    <property type="match status" value="1"/>
</dbReference>
<keyword evidence="6 15" id="KW-0547">Nucleotide-binding</keyword>
<feature type="region of interest" description="Disordered" evidence="16">
    <location>
        <begin position="606"/>
        <end position="632"/>
    </location>
</feature>
<dbReference type="SUPFAM" id="SSF56112">
    <property type="entry name" value="Protein kinase-like (PK-like)"/>
    <property type="match status" value="1"/>
</dbReference>
<dbReference type="Pfam" id="PF00757">
    <property type="entry name" value="Furin-like"/>
    <property type="match status" value="1"/>
</dbReference>
<dbReference type="PRINTS" id="PR00109">
    <property type="entry name" value="TYRKINASE"/>
</dbReference>
<dbReference type="RefSeq" id="XP_009014224.1">
    <property type="nucleotide sequence ID" value="XM_009015976.1"/>
</dbReference>
<evidence type="ECO:0000256" key="11">
    <source>
        <dbReference type="ARBA" id="ARBA00023137"/>
    </source>
</evidence>
<dbReference type="GO" id="GO:0005886">
    <property type="term" value="C:plasma membrane"/>
    <property type="evidence" value="ECO:0000318"/>
    <property type="project" value="GO_Central"/>
</dbReference>
<dbReference type="InterPro" id="IPR009030">
    <property type="entry name" value="Growth_fac_rcpt_cys_sf"/>
</dbReference>
<evidence type="ECO:0000256" key="14">
    <source>
        <dbReference type="ARBA" id="ARBA00051243"/>
    </source>
</evidence>
<feature type="transmembrane region" description="Helical" evidence="17">
    <location>
        <begin position="1108"/>
        <end position="1128"/>
    </location>
</feature>
<feature type="region of interest" description="Disordered" evidence="16">
    <location>
        <begin position="735"/>
        <end position="766"/>
    </location>
</feature>
<dbReference type="FunFam" id="1.10.510.10:FF:000027">
    <property type="entry name" value="Receptor protein-tyrosine kinase"/>
    <property type="match status" value="1"/>
</dbReference>
<dbReference type="Pfam" id="PF07714">
    <property type="entry name" value="PK_Tyr_Ser-Thr"/>
    <property type="match status" value="1"/>
</dbReference>
<dbReference type="PROSITE" id="PS00107">
    <property type="entry name" value="PROTEIN_KINASE_ATP"/>
    <property type="match status" value="1"/>
</dbReference>
<keyword evidence="11" id="KW-0829">Tyrosine-protein kinase</keyword>
<dbReference type="GO" id="GO:0043235">
    <property type="term" value="C:receptor complex"/>
    <property type="evidence" value="ECO:0000318"/>
    <property type="project" value="GO_Central"/>
</dbReference>
<dbReference type="InterPro" id="IPR006212">
    <property type="entry name" value="Furin_repeat"/>
</dbReference>
<sequence length="1621" mass="181279">MTKEPPETQLQRLHNYFTNCTHIQGNLELTNIRNHNDDLSFLKYVEEISGYLLIFNVDIKEILLPKLKIIRGQTLLSYKHHKDNSLVVLLTNPNKVPNLVFQNLREISYGNILVHTAYKCLFEENLSFKDFFVDSNSKIITLGPNVPQKCSTCPMVCKLNYDNKETSHCWKKLNKPLCQKLSKVICSPHCGAGRCYGRGENECCHQQCAAGCWGPKDTECLACKHYKDDERCVESCLPHVASTFKHSASHTSSDVRIKFSHHAFCVDTCPDNLLIEGRACVEECSPGFKTSLSSSPTSVLFPSLLSNSSSLSDRLCLPYSDAASNKDVCKGTDEVLSSENINNFINCSIVDGNIHITDISFLGDRANGIEPLPVESLMLMEHVQHIRGSLVINSLKRHPQVDSFYFLRNLETIGGSKLYHDKWSLFVQNTNFKFLGLSQLRSVRRGRVYILDNEHLCLASTINWPLMRSNGNKSHNSDDIIGNNMNDTNCKLMKMLCSEECSEVHGCMGPGTSQCIHCRNMNYNGECLPDCTIHSNAEVHLYQINKTKLCGACHQECLGPCSGPDGDDCLEGCKHTQLGSTCVSHCPVGYYVEDDDDVVEDVFKADDEADNNYGDENDTDDIENTGNTANSNETNLKLNKIANNVNSIASSNKQTAGKHGTCKQCSSVCYNGCTGNNTHLGRFGCNMCFLGLLSNDDDDDDGRATDDAYDLKEGVNYSGEHGQEAVLGRKRTLNGSRDNLRNETLHNESSYDDTNNKKNKNKISRTVFPGGDAHKNISRIITKVVCINASSLEHICPEGFYLDHHFKHPHYEPVAKLGVCRRCHAECETCRGPGSSMQYGCSKCRNFKEKDVCVRSCSLGWYADGVDGSDECFRCHPLCRTCNGPSADNCTSCMHFAIPHISLQEYPAFWNGATAVHDTYDGDNNSSMKQLNCTDECPTDLPFTMLLHSNLFCVTSAAIKSQLEDRKPNVISLALPLLFALVMFVLLVALLIQRKKRTNRKDEIDSEFIEYINNNDESTRESDVKPDMSRLRLIRENELKRKNVIGSGAFGTVYKGYWTPEGTRNMKIPVAIKVLTEHYLPSGADDESNSENSILGEAHIMASVMHPCCVQILAICVTSPIMLISQLMPLGCLLEYVKKFEQKIGSKHLVTWAMQIAHGMSYLEQKNIVHRDLAARNVLVQDSFKVKITDFGLAKLVDRREGQFQSRGGKLPVKWMSIESIKYRIFSHKSDVWSYGVTLWELFTFGCRPYEDVSSQRLLEVLEMGQRLNQPSVCTIDVYMIMIKCWLVDACSRPTFLQLHEEFNKMLEDPARYIVIPKEESALSKKSAKENRISYVTTKYIRTKHDRQQTSPGEYIVEQQFGANQTPSPPPSTAGTTTTTYATTYTKSSAPNLPDTLVVNGGITKTLLKNKPGGNPHSTKHQLVTTFVNRSYNNNVGGDNKQSKKKIHNNRKKIASTDTCDSHKFQYDHPTTSLLRGKNGDSNCKIKDGLASVVVHSRSTPTNLSMKKVINNIFQNSKTSADLRTSRNICYLEPKSSDAVTYLEIQNSIDDPQANCAEDVTDCSHRVNNNRTPSNKDVTEANNTAASACDEIEITSLISSPHIPPSQASFLNKEYFQSTEI</sequence>
<dbReference type="InterPro" id="IPR001245">
    <property type="entry name" value="Ser-Thr/Tyr_kinase_cat_dom"/>
</dbReference>
<keyword evidence="7" id="KW-0418">Kinase</keyword>
<dbReference type="Gene3D" id="1.10.510.10">
    <property type="entry name" value="Transferase(Phosphotransferase) domain 1"/>
    <property type="match status" value="1"/>
</dbReference>
<accession>T1FSH5</accession>
<dbReference type="OrthoDB" id="6219513at2759"/>
<name>T1FSH5_HELRO</name>
<dbReference type="eggNOG" id="KOG1025">
    <property type="taxonomic scope" value="Eukaryota"/>
</dbReference>
<evidence type="ECO:0000256" key="6">
    <source>
        <dbReference type="ARBA" id="ARBA00022741"/>
    </source>
</evidence>
<reference evidence="21" key="1">
    <citation type="submission" date="2012-12" db="EMBL/GenBank/DDBJ databases">
        <authorList>
            <person name="Hellsten U."/>
            <person name="Grimwood J."/>
            <person name="Chapman J.A."/>
            <person name="Shapiro H."/>
            <person name="Aerts A."/>
            <person name="Otillar R.P."/>
            <person name="Terry A.Y."/>
            <person name="Boore J.L."/>
            <person name="Simakov O."/>
            <person name="Marletaz F."/>
            <person name="Cho S.-J."/>
            <person name="Edsinger-Gonzales E."/>
            <person name="Havlak P."/>
            <person name="Kuo D.-H."/>
            <person name="Larsson T."/>
            <person name="Lv J."/>
            <person name="Arendt D."/>
            <person name="Savage R."/>
            <person name="Osoegawa K."/>
            <person name="de Jong P."/>
            <person name="Lindberg D.R."/>
            <person name="Seaver E.C."/>
            <person name="Weisblat D.A."/>
            <person name="Putnam N.H."/>
            <person name="Grigoriev I.V."/>
            <person name="Rokhsar D.S."/>
        </authorList>
    </citation>
    <scope>NUCLEOTIDE SEQUENCE</scope>
</reference>
<evidence type="ECO:0000256" key="9">
    <source>
        <dbReference type="ARBA" id="ARBA00022989"/>
    </source>
</evidence>
<evidence type="ECO:0000313" key="20">
    <source>
        <dbReference type="EnsemblMetazoa" id="HelroP190996"/>
    </source>
</evidence>
<evidence type="ECO:0000256" key="8">
    <source>
        <dbReference type="ARBA" id="ARBA00022840"/>
    </source>
</evidence>
<dbReference type="Gene3D" id="3.30.200.20">
    <property type="entry name" value="Phosphorylase Kinase, domain 1"/>
    <property type="match status" value="1"/>
</dbReference>
<dbReference type="InterPro" id="IPR011009">
    <property type="entry name" value="Kinase-like_dom_sf"/>
</dbReference>
<comment type="catalytic activity">
    <reaction evidence="14">
        <text>L-tyrosyl-[protein] + ATP = O-phospho-L-tyrosyl-[protein] + ADP + H(+)</text>
        <dbReference type="Rhea" id="RHEA:10596"/>
        <dbReference type="Rhea" id="RHEA-COMP:10136"/>
        <dbReference type="Rhea" id="RHEA-COMP:20101"/>
        <dbReference type="ChEBI" id="CHEBI:15378"/>
        <dbReference type="ChEBI" id="CHEBI:30616"/>
        <dbReference type="ChEBI" id="CHEBI:46858"/>
        <dbReference type="ChEBI" id="CHEBI:61978"/>
        <dbReference type="ChEBI" id="CHEBI:456216"/>
        <dbReference type="EC" id="2.7.10.1"/>
    </reaction>
</comment>
<evidence type="ECO:0000256" key="12">
    <source>
        <dbReference type="ARBA" id="ARBA00023170"/>
    </source>
</evidence>
<keyword evidence="21" id="KW-1185">Reference proteome</keyword>
<evidence type="ECO:0000256" key="17">
    <source>
        <dbReference type="SAM" id="Phobius"/>
    </source>
</evidence>
<dbReference type="GO" id="GO:0030182">
    <property type="term" value="P:neuron differentiation"/>
    <property type="evidence" value="ECO:0000318"/>
    <property type="project" value="GO_Central"/>
</dbReference>
<comment type="subcellular location">
    <subcellularLocation>
        <location evidence="1">Membrane</location>
        <topology evidence="1">Single-pass type I membrane protein</topology>
    </subcellularLocation>
</comment>
<dbReference type="STRING" id="6412.T1FSH5"/>
<evidence type="ECO:0000256" key="16">
    <source>
        <dbReference type="SAM" id="MobiDB-lite"/>
    </source>
</evidence>
<dbReference type="InterPro" id="IPR032778">
    <property type="entry name" value="GF_recep_IV"/>
</dbReference>
<keyword evidence="12" id="KW-0675">Receptor</keyword>
<keyword evidence="9 17" id="KW-1133">Transmembrane helix</keyword>
<keyword evidence="8 15" id="KW-0067">ATP-binding</keyword>
<evidence type="ECO:0000256" key="1">
    <source>
        <dbReference type="ARBA" id="ARBA00004479"/>
    </source>
</evidence>
<feature type="domain" description="Protein kinase" evidence="18">
    <location>
        <begin position="1039"/>
        <end position="1303"/>
    </location>
</feature>
<dbReference type="InterPro" id="IPR000494">
    <property type="entry name" value="Rcpt_L-dom"/>
</dbReference>
<dbReference type="InParanoid" id="T1FSH5"/>
<feature type="binding site" evidence="15">
    <location>
        <position position="1073"/>
    </location>
    <ligand>
        <name>ATP</name>
        <dbReference type="ChEBI" id="CHEBI:30616"/>
    </ligand>
</feature>
<evidence type="ECO:0000256" key="10">
    <source>
        <dbReference type="ARBA" id="ARBA00023136"/>
    </source>
</evidence>
<dbReference type="EMBL" id="AMQM01003485">
    <property type="status" value="NOT_ANNOTATED_CDS"/>
    <property type="molecule type" value="Genomic_DNA"/>
</dbReference>
<dbReference type="Pfam" id="PF01030">
    <property type="entry name" value="Recep_L_domain"/>
    <property type="match status" value="2"/>
</dbReference>
<dbReference type="SUPFAM" id="SSF52058">
    <property type="entry name" value="L domain-like"/>
    <property type="match status" value="2"/>
</dbReference>
<dbReference type="Pfam" id="PF14843">
    <property type="entry name" value="GF_recep_IV"/>
    <property type="match status" value="2"/>
</dbReference>
<keyword evidence="3" id="KW-0597">Phosphoprotein</keyword>
<evidence type="ECO:0000256" key="3">
    <source>
        <dbReference type="ARBA" id="ARBA00022553"/>
    </source>
</evidence>
<dbReference type="PANTHER" id="PTHR24416">
    <property type="entry name" value="TYROSINE-PROTEIN KINASE RECEPTOR"/>
    <property type="match status" value="1"/>
</dbReference>
<dbReference type="InterPro" id="IPR000719">
    <property type="entry name" value="Prot_kinase_dom"/>
</dbReference>
<dbReference type="GO" id="GO:0009925">
    <property type="term" value="C:basal plasma membrane"/>
    <property type="evidence" value="ECO:0000318"/>
    <property type="project" value="GO_Central"/>
</dbReference>
<dbReference type="HOGENOM" id="CLU_003384_5_1_1"/>
<dbReference type="GO" id="GO:0043066">
    <property type="term" value="P:negative regulation of apoptotic process"/>
    <property type="evidence" value="ECO:0000318"/>
    <property type="project" value="GO_Central"/>
</dbReference>
<dbReference type="CDD" id="cd00064">
    <property type="entry name" value="FU"/>
    <property type="match status" value="5"/>
</dbReference>
<dbReference type="SUPFAM" id="SSF57184">
    <property type="entry name" value="Growth factor receptor domain"/>
    <property type="match status" value="3"/>
</dbReference>
<evidence type="ECO:0000313" key="21">
    <source>
        <dbReference type="Proteomes" id="UP000015101"/>
    </source>
</evidence>
<dbReference type="InterPro" id="IPR008266">
    <property type="entry name" value="Tyr_kinase_AS"/>
</dbReference>
<dbReference type="GO" id="GO:0043410">
    <property type="term" value="P:positive regulation of MAPK cascade"/>
    <property type="evidence" value="ECO:0000318"/>
    <property type="project" value="GO_Central"/>
</dbReference>
<keyword evidence="4" id="KW-0808">Transferase</keyword>
<dbReference type="GO" id="GO:0007173">
    <property type="term" value="P:epidermal growth factor receptor signaling pathway"/>
    <property type="evidence" value="ECO:0000318"/>
    <property type="project" value="GO_Central"/>
</dbReference>
<evidence type="ECO:0000256" key="7">
    <source>
        <dbReference type="ARBA" id="ARBA00022777"/>
    </source>
</evidence>
<evidence type="ECO:0000259" key="18">
    <source>
        <dbReference type="PROSITE" id="PS50011"/>
    </source>
</evidence>
<organism evidence="20 21">
    <name type="scientific">Helobdella robusta</name>
    <name type="common">Californian leech</name>
    <dbReference type="NCBI Taxonomy" id="6412"/>
    <lineage>
        <taxon>Eukaryota</taxon>
        <taxon>Metazoa</taxon>
        <taxon>Spiralia</taxon>
        <taxon>Lophotrochozoa</taxon>
        <taxon>Annelida</taxon>
        <taxon>Clitellata</taxon>
        <taxon>Hirudinea</taxon>
        <taxon>Rhynchobdellida</taxon>
        <taxon>Glossiphoniidae</taxon>
        <taxon>Helobdella</taxon>
    </lineage>
</organism>
<keyword evidence="10 17" id="KW-0472">Membrane</keyword>
<dbReference type="SMART" id="SM00261">
    <property type="entry name" value="FU"/>
    <property type="match status" value="5"/>
</dbReference>
<dbReference type="EC" id="2.7.10.1" evidence="2"/>
<proteinExistence type="predicted"/>
<dbReference type="GO" id="GO:0004714">
    <property type="term" value="F:transmembrane receptor protein tyrosine kinase activity"/>
    <property type="evidence" value="ECO:0000318"/>
    <property type="project" value="GO_Central"/>
</dbReference>
<dbReference type="InterPro" id="IPR006211">
    <property type="entry name" value="Furin-like_Cys-rich_dom"/>
</dbReference>
<dbReference type="InterPro" id="IPR050122">
    <property type="entry name" value="RTK"/>
</dbReference>
<dbReference type="InterPro" id="IPR036941">
    <property type="entry name" value="Rcpt_L-dom_sf"/>
</dbReference>
<evidence type="ECO:0000256" key="13">
    <source>
        <dbReference type="ARBA" id="ARBA00023180"/>
    </source>
</evidence>
<dbReference type="GO" id="GO:0050679">
    <property type="term" value="P:positive regulation of epithelial cell proliferation"/>
    <property type="evidence" value="ECO:0000318"/>
    <property type="project" value="GO_Central"/>
</dbReference>
<protein>
    <recommendedName>
        <fullName evidence="2">receptor protein-tyrosine kinase</fullName>
        <ecNumber evidence="2">2.7.10.1</ecNumber>
    </recommendedName>
</protein>
<dbReference type="KEGG" id="hro:HELRODRAFT_190996"/>
<feature type="compositionally biased region" description="Acidic residues" evidence="16">
    <location>
        <begin position="607"/>
        <end position="623"/>
    </location>
</feature>
<keyword evidence="13" id="KW-0325">Glycoprotein</keyword>
<dbReference type="EMBL" id="KB096183">
    <property type="protein sequence ID" value="ESO07613.1"/>
    <property type="molecule type" value="Genomic_DNA"/>
</dbReference>
<dbReference type="InterPro" id="IPR020635">
    <property type="entry name" value="Tyr_kinase_cat_dom"/>
</dbReference>
<evidence type="ECO:0000256" key="2">
    <source>
        <dbReference type="ARBA" id="ARBA00011902"/>
    </source>
</evidence>
<dbReference type="EnsemblMetazoa" id="HelroT190996">
    <property type="protein sequence ID" value="HelroP190996"/>
    <property type="gene ID" value="HelroG190996"/>
</dbReference>
<reference evidence="20" key="3">
    <citation type="submission" date="2015-06" db="UniProtKB">
        <authorList>
            <consortium name="EnsemblMetazoa"/>
        </authorList>
    </citation>
    <scope>IDENTIFICATION</scope>
</reference>
<reference evidence="19 21" key="2">
    <citation type="journal article" date="2013" name="Nature">
        <title>Insights into bilaterian evolution from three spiralian genomes.</title>
        <authorList>
            <person name="Simakov O."/>
            <person name="Marletaz F."/>
            <person name="Cho S.J."/>
            <person name="Edsinger-Gonzales E."/>
            <person name="Havlak P."/>
            <person name="Hellsten U."/>
            <person name="Kuo D.H."/>
            <person name="Larsson T."/>
            <person name="Lv J."/>
            <person name="Arendt D."/>
            <person name="Savage R."/>
            <person name="Osoegawa K."/>
            <person name="de Jong P."/>
            <person name="Grimwood J."/>
            <person name="Chapman J.A."/>
            <person name="Shapiro H."/>
            <person name="Aerts A."/>
            <person name="Otillar R.P."/>
            <person name="Terry A.Y."/>
            <person name="Boore J.L."/>
            <person name="Grigoriev I.V."/>
            <person name="Lindberg D.R."/>
            <person name="Seaver E.C."/>
            <person name="Weisblat D.A."/>
            <person name="Putnam N.H."/>
            <person name="Rokhsar D.S."/>
        </authorList>
    </citation>
    <scope>NUCLEOTIDE SEQUENCE</scope>
</reference>
<dbReference type="InterPro" id="IPR017441">
    <property type="entry name" value="Protein_kinase_ATP_BS"/>
</dbReference>